<feature type="compositionally biased region" description="Polar residues" evidence="3">
    <location>
        <begin position="349"/>
        <end position="363"/>
    </location>
</feature>
<evidence type="ECO:0008006" key="7">
    <source>
        <dbReference type="Google" id="ProtNLM"/>
    </source>
</evidence>
<feature type="transmembrane region" description="Helical" evidence="4">
    <location>
        <begin position="376"/>
        <end position="398"/>
    </location>
</feature>
<evidence type="ECO:0000256" key="4">
    <source>
        <dbReference type="SAM" id="Phobius"/>
    </source>
</evidence>
<dbReference type="EMBL" id="JAGMWT010000002">
    <property type="protein sequence ID" value="KAH7135883.1"/>
    <property type="molecule type" value="Genomic_DNA"/>
</dbReference>
<keyword evidence="1" id="KW-0880">Kelch repeat</keyword>
<gene>
    <name evidence="5" type="ORF">B0J11DRAFT_502687</name>
</gene>
<feature type="compositionally biased region" description="Basic and acidic residues" evidence="3">
    <location>
        <begin position="407"/>
        <end position="425"/>
    </location>
</feature>
<evidence type="ECO:0000313" key="6">
    <source>
        <dbReference type="Proteomes" id="UP000700596"/>
    </source>
</evidence>
<protein>
    <recommendedName>
        <fullName evidence="7">Kelch repeat protein</fullName>
    </recommendedName>
</protein>
<dbReference type="Gene3D" id="1.20.5.510">
    <property type="entry name" value="Single helix bin"/>
    <property type="match status" value="1"/>
</dbReference>
<keyword evidence="6" id="KW-1185">Reference proteome</keyword>
<reference evidence="5" key="1">
    <citation type="journal article" date="2021" name="Nat. Commun.">
        <title>Genetic determinants of endophytism in the Arabidopsis root mycobiome.</title>
        <authorList>
            <person name="Mesny F."/>
            <person name="Miyauchi S."/>
            <person name="Thiergart T."/>
            <person name="Pickel B."/>
            <person name="Atanasova L."/>
            <person name="Karlsson M."/>
            <person name="Huettel B."/>
            <person name="Barry K.W."/>
            <person name="Haridas S."/>
            <person name="Chen C."/>
            <person name="Bauer D."/>
            <person name="Andreopoulos W."/>
            <person name="Pangilinan J."/>
            <person name="LaButti K."/>
            <person name="Riley R."/>
            <person name="Lipzen A."/>
            <person name="Clum A."/>
            <person name="Drula E."/>
            <person name="Henrissat B."/>
            <person name="Kohler A."/>
            <person name="Grigoriev I.V."/>
            <person name="Martin F.M."/>
            <person name="Hacquard S."/>
        </authorList>
    </citation>
    <scope>NUCLEOTIDE SEQUENCE</scope>
    <source>
        <strain evidence="5">MPI-CAGE-CH-0243</strain>
    </source>
</reference>
<dbReference type="Gene3D" id="2.120.10.80">
    <property type="entry name" value="Kelch-type beta propeller"/>
    <property type="match status" value="1"/>
</dbReference>
<feature type="region of interest" description="Disordered" evidence="3">
    <location>
        <begin position="406"/>
        <end position="425"/>
    </location>
</feature>
<evidence type="ECO:0000256" key="3">
    <source>
        <dbReference type="SAM" id="MobiDB-lite"/>
    </source>
</evidence>
<comment type="caution">
    <text evidence="5">The sequence shown here is derived from an EMBL/GenBank/DDBJ whole genome shotgun (WGS) entry which is preliminary data.</text>
</comment>
<dbReference type="Proteomes" id="UP000700596">
    <property type="component" value="Unassembled WGS sequence"/>
</dbReference>
<organism evidence="5 6">
    <name type="scientific">Dendryphion nanum</name>
    <dbReference type="NCBI Taxonomy" id="256645"/>
    <lineage>
        <taxon>Eukaryota</taxon>
        <taxon>Fungi</taxon>
        <taxon>Dikarya</taxon>
        <taxon>Ascomycota</taxon>
        <taxon>Pezizomycotina</taxon>
        <taxon>Dothideomycetes</taxon>
        <taxon>Pleosporomycetidae</taxon>
        <taxon>Pleosporales</taxon>
        <taxon>Torulaceae</taxon>
        <taxon>Dendryphion</taxon>
    </lineage>
</organism>
<evidence type="ECO:0000256" key="1">
    <source>
        <dbReference type="ARBA" id="ARBA00022441"/>
    </source>
</evidence>
<dbReference type="InterPro" id="IPR015915">
    <property type="entry name" value="Kelch-typ_b-propeller"/>
</dbReference>
<feature type="region of interest" description="Disordered" evidence="3">
    <location>
        <begin position="457"/>
        <end position="532"/>
    </location>
</feature>
<accession>A0A9P9EDX9</accession>
<keyword evidence="2" id="KW-0677">Repeat</keyword>
<sequence length="532" mass="57968">MVIDAIPKNATNPSTGTLPPSLMRGHLFHGPASSADIYLYGGTSYMGNRSFPSYTTPDPSTYPLWTYNTTEPVWNQHDLNLPWRPNHGAATESIDQGLGFYLNGQIDWGTSTSTLNIARNETQYRPLDGMIVLNFNNFTASNISTPGIRGNAARINFTAVDVFDINSYLQNPKSNGSWYQQETNGDIPPARIDFCTVAMSAPDNSSHHIYLYGGRDPTTADPAKIDPFASYDDVYVLSLPSFTWTAIFTGGQSPRWGHSCHRVGQRQMVTVGGNITRNNGQCDWELKGVAFLDMTTVTWGSVFLPNTSSYQVPQKLFGVTGGIGSGNATIKEPAKGWTNQSLKTVFNTPRKWNSESNNQNPPTKATPEVKKSNTGAIAGGVVGGVVGVALVVGVFFLWKRRRNRAQKPRELENNEIDHHEVGADEGKAKYELPGINEANPAELPGAEIAELYARREAVEADRTTSPARDAAELSSENFAAGGRPGIPFLRTPDDELPSPPLHMPGLSPPLSDINTLPPEIPKQDNPPRTTNP</sequence>
<keyword evidence="4" id="KW-0472">Membrane</keyword>
<proteinExistence type="predicted"/>
<name>A0A9P9EDX9_9PLEO</name>
<dbReference type="PANTHER" id="PTHR46228:SF2">
    <property type="entry name" value="KELCH REPEAT PROTEIN (AFU_ORTHOLOGUE AFUA_4G14350)"/>
    <property type="match status" value="1"/>
</dbReference>
<evidence type="ECO:0000256" key="2">
    <source>
        <dbReference type="ARBA" id="ARBA00022737"/>
    </source>
</evidence>
<dbReference type="OrthoDB" id="10251809at2759"/>
<dbReference type="AlphaFoldDB" id="A0A9P9EDX9"/>
<dbReference type="SUPFAM" id="SSF50965">
    <property type="entry name" value="Galactose oxidase, central domain"/>
    <property type="match status" value="1"/>
</dbReference>
<dbReference type="InterPro" id="IPR011043">
    <property type="entry name" value="Gal_Oxase/kelch_b-propeller"/>
</dbReference>
<feature type="region of interest" description="Disordered" evidence="3">
    <location>
        <begin position="349"/>
        <end position="370"/>
    </location>
</feature>
<dbReference type="PANTHER" id="PTHR46228">
    <property type="entry name" value="KELCH DOMAIN-CONTAINING PROTEIN"/>
    <property type="match status" value="1"/>
</dbReference>
<evidence type="ECO:0000313" key="5">
    <source>
        <dbReference type="EMBL" id="KAH7135883.1"/>
    </source>
</evidence>
<keyword evidence="4" id="KW-1133">Transmembrane helix</keyword>
<keyword evidence="4" id="KW-0812">Transmembrane</keyword>